<gene>
    <name evidence="1" type="ORF">OYC64_000341</name>
</gene>
<dbReference type="Proteomes" id="UP001619887">
    <property type="component" value="Unassembled WGS sequence"/>
</dbReference>
<keyword evidence="2" id="KW-1185">Reference proteome</keyword>
<dbReference type="EMBL" id="JBIYXZ010002070">
    <property type="protein sequence ID" value="KAL3064015.1"/>
    <property type="molecule type" value="Genomic_DNA"/>
</dbReference>
<reference evidence="1 2" key="1">
    <citation type="journal article" date="2022" name="G3 (Bethesda)">
        <title>Evaluating Illumina-, Nanopore-, and PacBio-based genome assembly strategies with the bald notothen, Trematomus borchgrevinki.</title>
        <authorList>
            <person name="Rayamajhi N."/>
            <person name="Cheng C.C."/>
            <person name="Catchen J.M."/>
        </authorList>
    </citation>
    <scope>NUCLEOTIDE SEQUENCE [LARGE SCALE GENOMIC DNA]</scope>
    <source>
        <strain evidence="1">AGRC-2024</strain>
    </source>
</reference>
<protein>
    <submittedName>
        <fullName evidence="1">Uncharacterized protein</fullName>
    </submittedName>
</protein>
<evidence type="ECO:0000313" key="1">
    <source>
        <dbReference type="EMBL" id="KAL3064015.1"/>
    </source>
</evidence>
<proteinExistence type="predicted"/>
<organism evidence="1 2">
    <name type="scientific">Pagothenia borchgrevinki</name>
    <name type="common">Bald rockcod</name>
    <name type="synonym">Trematomus borchgrevinki</name>
    <dbReference type="NCBI Taxonomy" id="8213"/>
    <lineage>
        <taxon>Eukaryota</taxon>
        <taxon>Metazoa</taxon>
        <taxon>Chordata</taxon>
        <taxon>Craniata</taxon>
        <taxon>Vertebrata</taxon>
        <taxon>Euteleostomi</taxon>
        <taxon>Actinopterygii</taxon>
        <taxon>Neopterygii</taxon>
        <taxon>Teleostei</taxon>
        <taxon>Neoteleostei</taxon>
        <taxon>Acanthomorphata</taxon>
        <taxon>Eupercaria</taxon>
        <taxon>Perciformes</taxon>
        <taxon>Notothenioidei</taxon>
        <taxon>Nototheniidae</taxon>
        <taxon>Pagothenia</taxon>
    </lineage>
</organism>
<reference evidence="1 2" key="2">
    <citation type="journal article" date="2024" name="G3 (Bethesda)">
        <title>The genome of the cryopelagic Antarctic bald notothen, Trematomus borchgrevinki.</title>
        <authorList>
            <person name="Rayamajhi N."/>
            <person name="Rivera-Colon A.G."/>
            <person name="Minhas B.F."/>
            <person name="Cheng C.C."/>
            <person name="Catchen J.M."/>
        </authorList>
    </citation>
    <scope>NUCLEOTIDE SEQUENCE [LARGE SCALE GENOMIC DNA]</scope>
    <source>
        <strain evidence="1">AGRC-2024</strain>
    </source>
</reference>
<dbReference type="AlphaFoldDB" id="A0ABD2HDK6"/>
<comment type="caution">
    <text evidence="1">The sequence shown here is derived from an EMBL/GenBank/DDBJ whole genome shotgun (WGS) entry which is preliminary data.</text>
</comment>
<evidence type="ECO:0000313" key="2">
    <source>
        <dbReference type="Proteomes" id="UP001619887"/>
    </source>
</evidence>
<accession>A0ABD2HDK6</accession>
<name>A0ABD2HDK6_PAGBO</name>
<sequence>MIAILILMTDQKPPTAPVNP</sequence>